<dbReference type="InterPro" id="IPR027417">
    <property type="entry name" value="P-loop_NTPase"/>
</dbReference>
<comment type="caution">
    <text evidence="6">The sequence shown here is derived from an EMBL/GenBank/DDBJ whole genome shotgun (WGS) entry which is preliminary data.</text>
</comment>
<protein>
    <submittedName>
        <fullName evidence="6">DEAD/DEAH box helicase</fullName>
    </submittedName>
</protein>
<dbReference type="Gene3D" id="3.40.50.300">
    <property type="entry name" value="P-loop containing nucleotide triphosphate hydrolases"/>
    <property type="match status" value="2"/>
</dbReference>
<dbReference type="InterPro" id="IPR014001">
    <property type="entry name" value="Helicase_ATP-bd"/>
</dbReference>
<dbReference type="SMART" id="SM00490">
    <property type="entry name" value="HELICc"/>
    <property type="match status" value="1"/>
</dbReference>
<dbReference type="InterPro" id="IPR055227">
    <property type="entry name" value="HRQ1_WHD"/>
</dbReference>
<sequence length="924" mass="97639">MADVLGSDGLLDVLLSGGRRDDRLTHVRHLPAREGVRADWPSWADPDLVAGYRALGVERPWRHQVEAADAAWSGRHTVLATSTGSGKSLAFWLPSLTAVRTDRAAGLLDPGRIETVARRGSVLYLCPTKALAHDQLGGLDRLVTAARTRDIRVAACDGDTGFDERRWVQEHADVVLTNPDFLHFALLPNHRRWSRLLGSLRYVVVDECHAFRGVFGAHVAAILRRLRRLAVHYAPTPAGRRTDGPVLAGPGGPVFLLASATTADPAASAARLLGVGPDSIATVTEDTSPAGRKTFVLWQPPELPGASGPWADLVPEEDPWATPLPHPEPVDPVITREPDRDASDGGAAVAGAAATETRTGTGSHPGGVGIQLSGGVTDPAADPRSLVAVSPVAGLPTQDADPGGAAALAPHEGSGPRGTGENVVTDPSDRPRRSVTAETADLLADLTAAGARTLAFTRSRRAAESVATVTRNHLSQIDERLARTVAAYRGGYLPEERRALEGAIRDGRLRALATTNALELGVDITGLDAVLIAGWPGTRVSLWQQAGRAGRAGADGLVALIAREDPLDTFLVHHPEAVFDTPVEATVFDPANPYVLAPHLCAAAAELPLREDELALFGPDTRALLDVLVERGALRRRAAGWFWTHAEAAARLTDLRGTGGDPVRVVEAGTGRMLGTVDAAAADATVHPGAVYVHQGATFVVSELHLADAVALVEQRDVDYGTWSRWATSTEIRAVQRERRWGPVTWGFGAVDVTSQVLSYQRKRIPDLQVLGTELLELPARTLQTTATWWTAPAEVLEAAGVTVELAPGALHAAEHASIGLLPLLATCDRWDLGGVSTALHADTGMATVFVHDAYPGGAGFAERGYALGETWLRATRDAVASCRCTRGCPACVQSPKCGNANNPLEKAAAVRLLDAVLAHAVPG</sequence>
<dbReference type="GO" id="GO:0003676">
    <property type="term" value="F:nucleic acid binding"/>
    <property type="evidence" value="ECO:0007669"/>
    <property type="project" value="InterPro"/>
</dbReference>
<accession>A0A0A0B8F7</accession>
<dbReference type="GO" id="GO:0043138">
    <property type="term" value="F:3'-5' DNA helicase activity"/>
    <property type="evidence" value="ECO:0007669"/>
    <property type="project" value="TreeGrafter"/>
</dbReference>
<dbReference type="Pfam" id="PF09369">
    <property type="entry name" value="MZB"/>
    <property type="match status" value="1"/>
</dbReference>
<keyword evidence="7" id="KW-1185">Reference proteome</keyword>
<dbReference type="Pfam" id="PF00271">
    <property type="entry name" value="Helicase_C"/>
    <property type="match status" value="1"/>
</dbReference>
<dbReference type="Pfam" id="PF00270">
    <property type="entry name" value="DEAD"/>
    <property type="match status" value="1"/>
</dbReference>
<dbReference type="InterPro" id="IPR011545">
    <property type="entry name" value="DEAD/DEAH_box_helicase_dom"/>
</dbReference>
<evidence type="ECO:0000256" key="3">
    <source>
        <dbReference type="SAM" id="MobiDB-lite"/>
    </source>
</evidence>
<feature type="compositionally biased region" description="Low complexity" evidence="3">
    <location>
        <begin position="345"/>
        <end position="362"/>
    </location>
</feature>
<dbReference type="PROSITE" id="PS51192">
    <property type="entry name" value="HELICASE_ATP_BIND_1"/>
    <property type="match status" value="1"/>
</dbReference>
<dbReference type="SUPFAM" id="SSF52540">
    <property type="entry name" value="P-loop containing nucleoside triphosphate hydrolases"/>
    <property type="match status" value="1"/>
</dbReference>
<feature type="region of interest" description="Disordered" evidence="3">
    <location>
        <begin position="335"/>
        <end position="377"/>
    </location>
</feature>
<evidence type="ECO:0000256" key="2">
    <source>
        <dbReference type="ARBA" id="ARBA00022840"/>
    </source>
</evidence>
<proteinExistence type="predicted"/>
<dbReference type="GO" id="GO:0005524">
    <property type="term" value="F:ATP binding"/>
    <property type="evidence" value="ECO:0007669"/>
    <property type="project" value="UniProtKB-KW"/>
</dbReference>
<keyword evidence="2" id="KW-0067">ATP-binding</keyword>
<evidence type="ECO:0000259" key="4">
    <source>
        <dbReference type="PROSITE" id="PS51192"/>
    </source>
</evidence>
<dbReference type="EMBL" id="AXNT01000066">
    <property type="protein sequence ID" value="KGM02099.1"/>
    <property type="molecule type" value="Genomic_DNA"/>
</dbReference>
<dbReference type="SMART" id="SM00487">
    <property type="entry name" value="DEXDc"/>
    <property type="match status" value="1"/>
</dbReference>
<gene>
    <name evidence="6" type="ORF">Q760_15515</name>
</gene>
<dbReference type="PANTHER" id="PTHR47957:SF3">
    <property type="entry name" value="ATP-DEPENDENT HELICASE HRQ1"/>
    <property type="match status" value="1"/>
</dbReference>
<feature type="domain" description="Helicase ATP-binding" evidence="4">
    <location>
        <begin position="68"/>
        <end position="280"/>
    </location>
</feature>
<keyword evidence="6" id="KW-0347">Helicase</keyword>
<dbReference type="PROSITE" id="PS51194">
    <property type="entry name" value="HELICASE_CTER"/>
    <property type="match status" value="1"/>
</dbReference>
<dbReference type="Pfam" id="PF22982">
    <property type="entry name" value="WHD_HRQ1"/>
    <property type="match status" value="1"/>
</dbReference>
<feature type="domain" description="Helicase C-terminal" evidence="5">
    <location>
        <begin position="441"/>
        <end position="594"/>
    </location>
</feature>
<dbReference type="GO" id="GO:0036297">
    <property type="term" value="P:interstrand cross-link repair"/>
    <property type="evidence" value="ECO:0007669"/>
    <property type="project" value="TreeGrafter"/>
</dbReference>
<dbReference type="STRING" id="1408250.Q760_15515"/>
<keyword evidence="1" id="KW-0547">Nucleotide-binding</keyword>
<dbReference type="AlphaFoldDB" id="A0A0A0B8F7"/>
<evidence type="ECO:0000313" key="6">
    <source>
        <dbReference type="EMBL" id="KGM02099.1"/>
    </source>
</evidence>
<dbReference type="CDD" id="cd17923">
    <property type="entry name" value="DEXHc_Hrq1-like"/>
    <property type="match status" value="1"/>
</dbReference>
<name>A0A0A0B8F7_9CELL</name>
<organism evidence="6 7">
    <name type="scientific">Cellulomonas cellasea DSM 20118</name>
    <dbReference type="NCBI Taxonomy" id="1408250"/>
    <lineage>
        <taxon>Bacteria</taxon>
        <taxon>Bacillati</taxon>
        <taxon>Actinomycetota</taxon>
        <taxon>Actinomycetes</taxon>
        <taxon>Micrococcales</taxon>
        <taxon>Cellulomonadaceae</taxon>
        <taxon>Cellulomonas</taxon>
    </lineage>
</organism>
<dbReference type="PANTHER" id="PTHR47957">
    <property type="entry name" value="ATP-DEPENDENT HELICASE HRQ1"/>
    <property type="match status" value="1"/>
</dbReference>
<dbReference type="GO" id="GO:0006289">
    <property type="term" value="P:nucleotide-excision repair"/>
    <property type="evidence" value="ECO:0007669"/>
    <property type="project" value="TreeGrafter"/>
</dbReference>
<dbReference type="Proteomes" id="UP000029833">
    <property type="component" value="Unassembled WGS sequence"/>
</dbReference>
<dbReference type="OrthoDB" id="143059at2"/>
<dbReference type="CDD" id="cd18797">
    <property type="entry name" value="SF2_C_Hrq"/>
    <property type="match status" value="1"/>
</dbReference>
<reference evidence="6 7" key="1">
    <citation type="submission" date="2013-10" db="EMBL/GenBank/DDBJ databases">
        <authorList>
            <person name="Wang G."/>
            <person name="Zhuang W."/>
        </authorList>
    </citation>
    <scope>NUCLEOTIDE SEQUENCE [LARGE SCALE GENOMIC DNA]</scope>
    <source>
        <strain evidence="6 7">DSM 20118</strain>
    </source>
</reference>
<feature type="region of interest" description="Disordered" evidence="3">
    <location>
        <begin position="394"/>
        <end position="433"/>
    </location>
</feature>
<feature type="compositionally biased region" description="Low complexity" evidence="3">
    <location>
        <begin position="399"/>
        <end position="410"/>
    </location>
</feature>
<dbReference type="InterPro" id="IPR001650">
    <property type="entry name" value="Helicase_C-like"/>
</dbReference>
<evidence type="ECO:0000259" key="5">
    <source>
        <dbReference type="PROSITE" id="PS51194"/>
    </source>
</evidence>
<keyword evidence="6" id="KW-0378">Hydrolase</keyword>
<evidence type="ECO:0000313" key="7">
    <source>
        <dbReference type="Proteomes" id="UP000029833"/>
    </source>
</evidence>
<dbReference type="InterPro" id="IPR018973">
    <property type="entry name" value="MZB"/>
</dbReference>
<evidence type="ECO:0000256" key="1">
    <source>
        <dbReference type="ARBA" id="ARBA00022741"/>
    </source>
</evidence>